<evidence type="ECO:0000256" key="1">
    <source>
        <dbReference type="SAM" id="MobiDB-lite"/>
    </source>
</evidence>
<dbReference type="Proteomes" id="UP001221757">
    <property type="component" value="Unassembled WGS sequence"/>
</dbReference>
<dbReference type="AlphaFoldDB" id="A0AAD7C4X8"/>
<name>A0AAD7C4X8_MYCRO</name>
<accession>A0AAD7C4X8</accession>
<proteinExistence type="predicted"/>
<sequence length="225" mass="24236">MPSRVVEIAPWLDRSEPQEPPFPPPRAGAPSTSRPRAPFVAGKLRGPVLAGVFSRGNLSIAETTNSAIASTSTSAIREPCDRDPSFSSSPAPSYARQVIDVRLYPQEASCPDSPFLPVPNPALQAATKGSQQDDVPPLPRRRASASIIFVSTISLICIALIDIWRAETAEDAENLKYEQIAVSFVSRTFVVPSSVPDPPMPDTHVSLSSPDAITRRILYKALHPS</sequence>
<dbReference type="EMBL" id="JARKIE010000444">
    <property type="protein sequence ID" value="KAJ7638095.1"/>
    <property type="molecule type" value="Genomic_DNA"/>
</dbReference>
<keyword evidence="3" id="KW-1185">Reference proteome</keyword>
<reference evidence="2" key="1">
    <citation type="submission" date="2023-03" db="EMBL/GenBank/DDBJ databases">
        <title>Massive genome expansion in bonnet fungi (Mycena s.s.) driven by repeated elements and novel gene families across ecological guilds.</title>
        <authorList>
            <consortium name="Lawrence Berkeley National Laboratory"/>
            <person name="Harder C.B."/>
            <person name="Miyauchi S."/>
            <person name="Viragh M."/>
            <person name="Kuo A."/>
            <person name="Thoen E."/>
            <person name="Andreopoulos B."/>
            <person name="Lu D."/>
            <person name="Skrede I."/>
            <person name="Drula E."/>
            <person name="Henrissat B."/>
            <person name="Morin E."/>
            <person name="Kohler A."/>
            <person name="Barry K."/>
            <person name="LaButti K."/>
            <person name="Morin E."/>
            <person name="Salamov A."/>
            <person name="Lipzen A."/>
            <person name="Mereny Z."/>
            <person name="Hegedus B."/>
            <person name="Baldrian P."/>
            <person name="Stursova M."/>
            <person name="Weitz H."/>
            <person name="Taylor A."/>
            <person name="Grigoriev I.V."/>
            <person name="Nagy L.G."/>
            <person name="Martin F."/>
            <person name="Kauserud H."/>
        </authorList>
    </citation>
    <scope>NUCLEOTIDE SEQUENCE</scope>
    <source>
        <strain evidence="2">CBHHK067</strain>
    </source>
</reference>
<organism evidence="2 3">
    <name type="scientific">Mycena rosella</name>
    <name type="common">Pink bonnet</name>
    <name type="synonym">Agaricus rosellus</name>
    <dbReference type="NCBI Taxonomy" id="1033263"/>
    <lineage>
        <taxon>Eukaryota</taxon>
        <taxon>Fungi</taxon>
        <taxon>Dikarya</taxon>
        <taxon>Basidiomycota</taxon>
        <taxon>Agaricomycotina</taxon>
        <taxon>Agaricomycetes</taxon>
        <taxon>Agaricomycetidae</taxon>
        <taxon>Agaricales</taxon>
        <taxon>Marasmiineae</taxon>
        <taxon>Mycenaceae</taxon>
        <taxon>Mycena</taxon>
    </lineage>
</organism>
<feature type="region of interest" description="Disordered" evidence="1">
    <location>
        <begin position="72"/>
        <end position="92"/>
    </location>
</feature>
<comment type="caution">
    <text evidence="2">The sequence shown here is derived from an EMBL/GenBank/DDBJ whole genome shotgun (WGS) entry which is preliminary data.</text>
</comment>
<feature type="compositionally biased region" description="Pro residues" evidence="1">
    <location>
        <begin position="18"/>
        <end position="27"/>
    </location>
</feature>
<gene>
    <name evidence="2" type="ORF">B0H17DRAFT_1216880</name>
</gene>
<evidence type="ECO:0000313" key="2">
    <source>
        <dbReference type="EMBL" id="KAJ7638095.1"/>
    </source>
</evidence>
<evidence type="ECO:0000313" key="3">
    <source>
        <dbReference type="Proteomes" id="UP001221757"/>
    </source>
</evidence>
<feature type="region of interest" description="Disordered" evidence="1">
    <location>
        <begin position="1"/>
        <end position="39"/>
    </location>
</feature>
<protein>
    <submittedName>
        <fullName evidence="2">Uncharacterized protein</fullName>
    </submittedName>
</protein>